<name>S4MJS3_9ACTN</name>
<sequence>MAGQAGIHENKGSIAQLTNVGWAEITVHDFKVMEG</sequence>
<dbReference type="HOGENOM" id="CLU_3367520_0_0_11"/>
<dbReference type="EMBL" id="AOPY01001536">
    <property type="protein sequence ID" value="EPJ36841.1"/>
    <property type="molecule type" value="Genomic_DNA"/>
</dbReference>
<dbReference type="AlphaFoldDB" id="S4MJS3"/>
<evidence type="ECO:0000313" key="2">
    <source>
        <dbReference type="Proteomes" id="UP000015001"/>
    </source>
</evidence>
<reference evidence="1 2" key="1">
    <citation type="submission" date="2013-02" db="EMBL/GenBank/DDBJ databases">
        <title>Draft Genome Sequence of Streptomyces afghaniensis, Which Produces Compounds of the Julimycin B-Complex.</title>
        <authorList>
            <person name="Gruening B.A."/>
            <person name="Praeg A."/>
            <person name="Erxleben A."/>
            <person name="Guenther S."/>
            <person name="Fiedler H.-P."/>
            <person name="Goodfellow M."/>
            <person name="Mueller M."/>
        </authorList>
    </citation>
    <scope>NUCLEOTIDE SEQUENCE [LARGE SCALE GENOMIC DNA]</scope>
    <source>
        <strain evidence="1 2">772</strain>
    </source>
</reference>
<organism evidence="1 2">
    <name type="scientific">Streptomyces afghaniensis 772</name>
    <dbReference type="NCBI Taxonomy" id="1283301"/>
    <lineage>
        <taxon>Bacteria</taxon>
        <taxon>Bacillati</taxon>
        <taxon>Actinomycetota</taxon>
        <taxon>Actinomycetes</taxon>
        <taxon>Kitasatosporales</taxon>
        <taxon>Streptomycetaceae</taxon>
        <taxon>Streptomyces</taxon>
    </lineage>
</organism>
<keyword evidence="2" id="KW-1185">Reference proteome</keyword>
<comment type="caution">
    <text evidence="1">The sequence shown here is derived from an EMBL/GenBank/DDBJ whole genome shotgun (WGS) entry which is preliminary data.</text>
</comment>
<evidence type="ECO:0000313" key="1">
    <source>
        <dbReference type="EMBL" id="EPJ36841.1"/>
    </source>
</evidence>
<accession>S4MJS3</accession>
<dbReference type="Proteomes" id="UP000015001">
    <property type="component" value="Unassembled WGS sequence"/>
</dbReference>
<gene>
    <name evidence="1" type="ORF">STAFG_6100</name>
</gene>
<proteinExistence type="predicted"/>
<protein>
    <submittedName>
        <fullName evidence="1">Uncharacterized protein</fullName>
    </submittedName>
</protein>